<dbReference type="RefSeq" id="WP_126619522.1">
    <property type="nucleotide sequence ID" value="NZ_CP034563.1"/>
</dbReference>
<name>A0A3S9PAD0_9BACT</name>
<keyword evidence="2" id="KW-1185">Reference proteome</keyword>
<reference evidence="1 2" key="1">
    <citation type="submission" date="2018-12" db="EMBL/GenBank/DDBJ databases">
        <title>Flammeovirga pectinis sp. nov., isolated from the gut of the Korean scallop, Patinopecten yessoensis.</title>
        <authorList>
            <person name="Bae J.-W."/>
            <person name="Jeong Y.-S."/>
            <person name="Kang W."/>
        </authorList>
    </citation>
    <scope>NUCLEOTIDE SEQUENCE [LARGE SCALE GENOMIC DNA]</scope>
    <source>
        <strain evidence="1 2">L12M1</strain>
    </source>
</reference>
<proteinExistence type="predicted"/>
<accession>A0A3S9PAD0</accession>
<evidence type="ECO:0000313" key="1">
    <source>
        <dbReference type="EMBL" id="AZQ65119.1"/>
    </source>
</evidence>
<gene>
    <name evidence="1" type="ORF">EI427_23165</name>
</gene>
<evidence type="ECO:0008006" key="3">
    <source>
        <dbReference type="Google" id="ProtNLM"/>
    </source>
</evidence>
<protein>
    <recommendedName>
        <fullName evidence="3">Arylsulfatase</fullName>
    </recommendedName>
</protein>
<dbReference type="KEGG" id="fll:EI427_23165"/>
<organism evidence="1 2">
    <name type="scientific">Flammeovirga pectinis</name>
    <dbReference type="NCBI Taxonomy" id="2494373"/>
    <lineage>
        <taxon>Bacteria</taxon>
        <taxon>Pseudomonadati</taxon>
        <taxon>Bacteroidota</taxon>
        <taxon>Cytophagia</taxon>
        <taxon>Cytophagales</taxon>
        <taxon>Flammeovirgaceae</taxon>
        <taxon>Flammeovirga</taxon>
    </lineage>
</organism>
<dbReference type="OrthoDB" id="978447at2"/>
<dbReference type="EMBL" id="CP034563">
    <property type="protein sequence ID" value="AZQ65119.1"/>
    <property type="molecule type" value="Genomic_DNA"/>
</dbReference>
<dbReference type="Proteomes" id="UP000267268">
    <property type="component" value="Chromosome 2"/>
</dbReference>
<dbReference type="AlphaFoldDB" id="A0A3S9PAD0"/>
<evidence type="ECO:0000313" key="2">
    <source>
        <dbReference type="Proteomes" id="UP000267268"/>
    </source>
</evidence>
<sequence>MIIFLHTSSIHINRFNKLVEKFYPNTLVKHYVFDQLLENAIKNKTLDFNGFERAITEIKNNHSKLEKIICTCSTYGGLCKTTEKVYRVDAPIVDFLVSNHVKIALAFTATSTLESSQKIISDASLRFQKEIKITNCDCSNCWTYFEQGDLISYYKNIAANITIIADKVDAIFLAQASMEGVINYLPQLKHKLFSSAEFGIRTLLSID</sequence>